<dbReference type="InParanoid" id="A0A1Z5JZ38"/>
<feature type="chain" id="PRO_5013323606" evidence="1">
    <location>
        <begin position="23"/>
        <end position="252"/>
    </location>
</feature>
<dbReference type="Proteomes" id="UP000198406">
    <property type="component" value="Unassembled WGS sequence"/>
</dbReference>
<protein>
    <submittedName>
        <fullName evidence="2">Uncharacterized protein</fullName>
    </submittedName>
</protein>
<sequence length="252" mass="28290">MFTRIFIFFFASSSTFWKKVAGVCYCPIQCFNCLDNGDIIRWPIYKSAPCNDLESAQECEKANAEIKDMQNSIVPLVLLFLDDAVRTQNMTMMQAGYARSLVSLALEDDKPEGDCANGLLTDTPIKGTLGKCFSPELLEQCARVRDRVNSYQDNIPIKLESFLGNNTMMYSDNMTLYDRSLELNLINSDRVVIHPKMAELIEMVRFRGKIRTARIRCASFDATTIEIAEAGALSTTTAFSLTVLSAASVMWF</sequence>
<keyword evidence="1" id="KW-0732">Signal</keyword>
<feature type="signal peptide" evidence="1">
    <location>
        <begin position="1"/>
        <end position="22"/>
    </location>
</feature>
<name>A0A1Z5JZ38_FISSO</name>
<evidence type="ECO:0000313" key="2">
    <source>
        <dbReference type="EMBL" id="GAX19189.1"/>
    </source>
</evidence>
<evidence type="ECO:0000313" key="3">
    <source>
        <dbReference type="Proteomes" id="UP000198406"/>
    </source>
</evidence>
<comment type="caution">
    <text evidence="2">The sequence shown here is derived from an EMBL/GenBank/DDBJ whole genome shotgun (WGS) entry which is preliminary data.</text>
</comment>
<accession>A0A1Z5JZ38</accession>
<keyword evidence="3" id="KW-1185">Reference proteome</keyword>
<proteinExistence type="predicted"/>
<evidence type="ECO:0000256" key="1">
    <source>
        <dbReference type="SAM" id="SignalP"/>
    </source>
</evidence>
<dbReference type="EMBL" id="BDSP01000136">
    <property type="protein sequence ID" value="GAX19189.1"/>
    <property type="molecule type" value="Genomic_DNA"/>
</dbReference>
<reference evidence="2 3" key="1">
    <citation type="journal article" date="2015" name="Plant Cell">
        <title>Oil accumulation by the oleaginous diatom Fistulifera solaris as revealed by the genome and transcriptome.</title>
        <authorList>
            <person name="Tanaka T."/>
            <person name="Maeda Y."/>
            <person name="Veluchamy A."/>
            <person name="Tanaka M."/>
            <person name="Abida H."/>
            <person name="Marechal E."/>
            <person name="Bowler C."/>
            <person name="Muto M."/>
            <person name="Sunaga Y."/>
            <person name="Tanaka M."/>
            <person name="Yoshino T."/>
            <person name="Taniguchi T."/>
            <person name="Fukuda Y."/>
            <person name="Nemoto M."/>
            <person name="Matsumoto M."/>
            <person name="Wong P.S."/>
            <person name="Aburatani S."/>
            <person name="Fujibuchi W."/>
        </authorList>
    </citation>
    <scope>NUCLEOTIDE SEQUENCE [LARGE SCALE GENOMIC DNA]</scope>
    <source>
        <strain evidence="2 3">JPCC DA0580</strain>
    </source>
</reference>
<organism evidence="2 3">
    <name type="scientific">Fistulifera solaris</name>
    <name type="common">Oleaginous diatom</name>
    <dbReference type="NCBI Taxonomy" id="1519565"/>
    <lineage>
        <taxon>Eukaryota</taxon>
        <taxon>Sar</taxon>
        <taxon>Stramenopiles</taxon>
        <taxon>Ochrophyta</taxon>
        <taxon>Bacillariophyta</taxon>
        <taxon>Bacillariophyceae</taxon>
        <taxon>Bacillariophycidae</taxon>
        <taxon>Naviculales</taxon>
        <taxon>Naviculaceae</taxon>
        <taxon>Fistulifera</taxon>
    </lineage>
</organism>
<dbReference type="AlphaFoldDB" id="A0A1Z5JZ38"/>
<gene>
    <name evidence="2" type="ORF">FisN_4Lh226</name>
</gene>